<dbReference type="InterPro" id="IPR046341">
    <property type="entry name" value="SET_dom_sf"/>
</dbReference>
<comment type="caution">
    <text evidence="3">The sequence shown here is derived from an EMBL/GenBank/DDBJ whole genome shotgun (WGS) entry which is preliminary data.</text>
</comment>
<protein>
    <recommendedName>
        <fullName evidence="1">SET domain-containing protein</fullName>
    </recommendedName>
</protein>
<accession>A0A8S2U5N6</accession>
<dbReference type="InterPro" id="IPR001214">
    <property type="entry name" value="SET_dom"/>
</dbReference>
<dbReference type="EMBL" id="CAJOBA010059826">
    <property type="protein sequence ID" value="CAF4318892.1"/>
    <property type="molecule type" value="Genomic_DNA"/>
</dbReference>
<evidence type="ECO:0000313" key="3">
    <source>
        <dbReference type="EMBL" id="CAF4318892.1"/>
    </source>
</evidence>
<organism evidence="3 4">
    <name type="scientific">Didymodactylos carnosus</name>
    <dbReference type="NCBI Taxonomy" id="1234261"/>
    <lineage>
        <taxon>Eukaryota</taxon>
        <taxon>Metazoa</taxon>
        <taxon>Spiralia</taxon>
        <taxon>Gnathifera</taxon>
        <taxon>Rotifera</taxon>
        <taxon>Eurotatoria</taxon>
        <taxon>Bdelloidea</taxon>
        <taxon>Philodinida</taxon>
        <taxon>Philodinidae</taxon>
        <taxon>Didymodactylos</taxon>
    </lineage>
</organism>
<dbReference type="CDD" id="cd20071">
    <property type="entry name" value="SET_SMYD"/>
    <property type="match status" value="1"/>
</dbReference>
<dbReference type="Gene3D" id="1.25.40.10">
    <property type="entry name" value="Tetratricopeptide repeat domain"/>
    <property type="match status" value="1"/>
</dbReference>
<dbReference type="PANTHER" id="PTHR46455">
    <property type="entry name" value="SET AND MYND DOMAIN CONTAINING, ARTHROPOD-SPECIFIC, MEMBER 4, ISOFORM A"/>
    <property type="match status" value="1"/>
</dbReference>
<dbReference type="Pfam" id="PF00856">
    <property type="entry name" value="SET"/>
    <property type="match status" value="1"/>
</dbReference>
<dbReference type="PANTHER" id="PTHR46455:SF5">
    <property type="entry name" value="SET AND MYND DOMAIN CONTAINING, ARTHROPOD-SPECIFIC, MEMBER 4, ISOFORM A"/>
    <property type="match status" value="1"/>
</dbReference>
<evidence type="ECO:0000313" key="4">
    <source>
        <dbReference type="Proteomes" id="UP000682733"/>
    </source>
</evidence>
<reference evidence="3" key="1">
    <citation type="submission" date="2021-02" db="EMBL/GenBank/DDBJ databases">
        <authorList>
            <person name="Nowell W R."/>
        </authorList>
    </citation>
    <scope>NUCLEOTIDE SEQUENCE</scope>
</reference>
<dbReference type="Gene3D" id="2.170.270.10">
    <property type="entry name" value="SET domain"/>
    <property type="match status" value="1"/>
</dbReference>
<dbReference type="InterPro" id="IPR053010">
    <property type="entry name" value="SET_SmydA-8"/>
</dbReference>
<gene>
    <name evidence="2" type="ORF">OVA965_LOCUS38289</name>
    <name evidence="3" type="ORF">TMI583_LOCUS39467</name>
</gene>
<feature type="domain" description="SET" evidence="1">
    <location>
        <begin position="1"/>
        <end position="128"/>
    </location>
</feature>
<evidence type="ECO:0000259" key="1">
    <source>
        <dbReference type="PROSITE" id="PS50280"/>
    </source>
</evidence>
<sequence>MVAAKHWTKGEVIFSEAPCLKWESETKNDWKSKRNAKKVVQQLIEENKIKMDNEQETNLLVKIVSIIQVNAHSITKRIQGLFPIASKMIHSCSLNVCYTSKYENNELILVFRAQKDIKAGDSLASNYLSPLEAVTSTAHRRLLLKDNYYFFCTCERCTVGGETEINPHDEMELSKEIDNTTISDNVLATATTYENYLLKVKNKFGN</sequence>
<dbReference type="Proteomes" id="UP000682733">
    <property type="component" value="Unassembled WGS sequence"/>
</dbReference>
<name>A0A8S2U5N6_9BILA</name>
<evidence type="ECO:0000313" key="2">
    <source>
        <dbReference type="EMBL" id="CAF1531705.1"/>
    </source>
</evidence>
<dbReference type="SUPFAM" id="SSF82199">
    <property type="entry name" value="SET domain"/>
    <property type="match status" value="1"/>
</dbReference>
<dbReference type="Proteomes" id="UP000677228">
    <property type="component" value="Unassembled WGS sequence"/>
</dbReference>
<dbReference type="PROSITE" id="PS50280">
    <property type="entry name" value="SET"/>
    <property type="match status" value="1"/>
</dbReference>
<dbReference type="AlphaFoldDB" id="A0A8S2U5N6"/>
<dbReference type="EMBL" id="CAJNOK010037576">
    <property type="protein sequence ID" value="CAF1531705.1"/>
    <property type="molecule type" value="Genomic_DNA"/>
</dbReference>
<proteinExistence type="predicted"/>
<dbReference type="InterPro" id="IPR011990">
    <property type="entry name" value="TPR-like_helical_dom_sf"/>
</dbReference>